<dbReference type="InterPro" id="IPR039672">
    <property type="entry name" value="MFS_2"/>
</dbReference>
<proteinExistence type="predicted"/>
<feature type="transmembrane region" description="Helical" evidence="1">
    <location>
        <begin position="417"/>
        <end position="437"/>
    </location>
</feature>
<dbReference type="InterPro" id="IPR001927">
    <property type="entry name" value="Na/Gal_symport"/>
</dbReference>
<dbReference type="PANTHER" id="PTHR11328:SF24">
    <property type="entry name" value="MAJOR FACILITATOR SUPERFAMILY (MFS) PROFILE DOMAIN-CONTAINING PROTEIN"/>
    <property type="match status" value="1"/>
</dbReference>
<evidence type="ECO:0000313" key="2">
    <source>
        <dbReference type="EMBL" id="RGE63348.1"/>
    </source>
</evidence>
<dbReference type="InterPro" id="IPR036259">
    <property type="entry name" value="MFS_trans_sf"/>
</dbReference>
<feature type="transmembrane region" description="Helical" evidence="1">
    <location>
        <begin position="381"/>
        <end position="405"/>
    </location>
</feature>
<dbReference type="GO" id="GO:0008643">
    <property type="term" value="P:carbohydrate transport"/>
    <property type="evidence" value="ECO:0007669"/>
    <property type="project" value="InterPro"/>
</dbReference>
<dbReference type="SUPFAM" id="SSF103473">
    <property type="entry name" value="MFS general substrate transporter"/>
    <property type="match status" value="1"/>
</dbReference>
<feature type="transmembrane region" description="Helical" evidence="1">
    <location>
        <begin position="82"/>
        <end position="101"/>
    </location>
</feature>
<dbReference type="GO" id="GO:0005886">
    <property type="term" value="C:plasma membrane"/>
    <property type="evidence" value="ECO:0007669"/>
    <property type="project" value="TreeGrafter"/>
</dbReference>
<feature type="transmembrane region" description="Helical" evidence="1">
    <location>
        <begin position="20"/>
        <end position="37"/>
    </location>
</feature>
<feature type="transmembrane region" description="Helical" evidence="1">
    <location>
        <begin position="334"/>
        <end position="360"/>
    </location>
</feature>
<feature type="transmembrane region" description="Helical" evidence="1">
    <location>
        <begin position="241"/>
        <end position="268"/>
    </location>
</feature>
<reference evidence="2 3" key="1">
    <citation type="submission" date="2018-08" db="EMBL/GenBank/DDBJ databases">
        <title>A genome reference for cultivated species of the human gut microbiota.</title>
        <authorList>
            <person name="Zou Y."/>
            <person name="Xue W."/>
            <person name="Luo G."/>
        </authorList>
    </citation>
    <scope>NUCLEOTIDE SEQUENCE [LARGE SCALE GENOMIC DNA]</scope>
    <source>
        <strain evidence="2 3">AF26-4BH</strain>
    </source>
</reference>
<dbReference type="OrthoDB" id="9764596at2"/>
<dbReference type="Proteomes" id="UP000261166">
    <property type="component" value="Unassembled WGS sequence"/>
</dbReference>
<dbReference type="NCBIfam" id="TIGR00792">
    <property type="entry name" value="gph"/>
    <property type="match status" value="1"/>
</dbReference>
<dbReference type="Pfam" id="PF13347">
    <property type="entry name" value="MFS_2"/>
    <property type="match status" value="1"/>
</dbReference>
<gene>
    <name evidence="2" type="ORF">DWY69_28450</name>
</gene>
<feature type="transmembrane region" description="Helical" evidence="1">
    <location>
        <begin position="113"/>
        <end position="134"/>
    </location>
</feature>
<feature type="transmembrane region" description="Helical" evidence="1">
    <location>
        <begin position="155"/>
        <end position="174"/>
    </location>
</feature>
<evidence type="ECO:0000256" key="1">
    <source>
        <dbReference type="SAM" id="Phobius"/>
    </source>
</evidence>
<accession>A0A3E3I8F1</accession>
<protein>
    <submittedName>
        <fullName evidence="2">MFS transporter</fullName>
    </submittedName>
</protein>
<keyword evidence="1" id="KW-0812">Transmembrane</keyword>
<feature type="transmembrane region" description="Helical" evidence="1">
    <location>
        <begin position="43"/>
        <end position="70"/>
    </location>
</feature>
<feature type="transmembrane region" description="Helical" evidence="1">
    <location>
        <begin position="186"/>
        <end position="205"/>
    </location>
</feature>
<comment type="caution">
    <text evidence="2">The sequence shown here is derived from an EMBL/GenBank/DDBJ whole genome shotgun (WGS) entry which is preliminary data.</text>
</comment>
<evidence type="ECO:0000313" key="3">
    <source>
        <dbReference type="Proteomes" id="UP000261166"/>
    </source>
</evidence>
<dbReference type="GO" id="GO:0015293">
    <property type="term" value="F:symporter activity"/>
    <property type="evidence" value="ECO:0007669"/>
    <property type="project" value="InterPro"/>
</dbReference>
<dbReference type="GO" id="GO:0006814">
    <property type="term" value="P:sodium ion transport"/>
    <property type="evidence" value="ECO:0007669"/>
    <property type="project" value="InterPro"/>
</dbReference>
<dbReference type="Gene3D" id="1.20.1250.20">
    <property type="entry name" value="MFS general substrate transporter like domains"/>
    <property type="match status" value="2"/>
</dbReference>
<organism evidence="2 3">
    <name type="scientific">Eisenbergiella massiliensis</name>
    <dbReference type="NCBI Taxonomy" id="1720294"/>
    <lineage>
        <taxon>Bacteria</taxon>
        <taxon>Bacillati</taxon>
        <taxon>Bacillota</taxon>
        <taxon>Clostridia</taxon>
        <taxon>Lachnospirales</taxon>
        <taxon>Lachnospiraceae</taxon>
        <taxon>Eisenbergiella</taxon>
    </lineage>
</organism>
<name>A0A3E3I8F1_9FIRM</name>
<keyword evidence="1" id="KW-1133">Transmembrane helix</keyword>
<dbReference type="CDD" id="cd17332">
    <property type="entry name" value="MFS_MelB_like"/>
    <property type="match status" value="1"/>
</dbReference>
<dbReference type="PANTHER" id="PTHR11328">
    <property type="entry name" value="MAJOR FACILITATOR SUPERFAMILY DOMAIN-CONTAINING PROTEIN"/>
    <property type="match status" value="1"/>
</dbReference>
<dbReference type="EMBL" id="QVLU01000046">
    <property type="protein sequence ID" value="RGE63348.1"/>
    <property type="molecule type" value="Genomic_DNA"/>
</dbReference>
<feature type="transmembrane region" description="Helical" evidence="1">
    <location>
        <begin position="274"/>
        <end position="297"/>
    </location>
</feature>
<dbReference type="RefSeq" id="WP_025488694.1">
    <property type="nucleotide sequence ID" value="NZ_CALBAU010000073.1"/>
</dbReference>
<feature type="transmembrane region" description="Helical" evidence="1">
    <location>
        <begin position="309"/>
        <end position="328"/>
    </location>
</feature>
<dbReference type="AlphaFoldDB" id="A0A3E3I8F1"/>
<keyword evidence="1" id="KW-0472">Membrane</keyword>
<sequence length="455" mass="49332">MEEKKYLKWYNKVGYGSGDLAANMVYGLLTSFVLIYLTDTVGLNAGIVGTLMMFSKFADGVTDVFFGTLIDKTHSKMGKARPWMLWSYLGNAVMLIAIFAIPKSMGDTAKYAYFFITYTLLNAVFYTANNIAYASLTSLITKNGNERVQMGSIRFMFSLATNLVVASITVNAVASMGGGAAGWRNVAIVYAIIGLIVNTISVLSVKELPEEEAENGKQTETAPAEKLSLMEAIKLLLANKYYIIIALIYVFIYMQTGITGVGIYYMTYILGNPALLGTFSMASMFPMIIGLAFTPALVKKMKGMYKVNLYGYCFAFLFRILFIAAGYMGNVPLMLGASVLAGLGTSPVTGDLNALIAAASDYTYRTRGKRVDGTMFSCSSLGIKIGSGIGTALAGWLLAAGGYVANAAVQPQSCINMLNFLYLWFPLIMVVIMIILLSQLKVEKANADWDAAHKA</sequence>